<comment type="caution">
    <text evidence="2">The sequence shown here is derived from an EMBL/GenBank/DDBJ whole genome shotgun (WGS) entry which is preliminary data.</text>
</comment>
<name>A0A1Y1ZVD1_9PLEO</name>
<evidence type="ECO:0000313" key="3">
    <source>
        <dbReference type="Proteomes" id="UP000193144"/>
    </source>
</evidence>
<keyword evidence="3" id="KW-1185">Reference proteome</keyword>
<reference evidence="2 3" key="1">
    <citation type="submission" date="2016-07" db="EMBL/GenBank/DDBJ databases">
        <title>Pervasive Adenine N6-methylation of Active Genes in Fungi.</title>
        <authorList>
            <consortium name="DOE Joint Genome Institute"/>
            <person name="Mondo S.J."/>
            <person name="Dannebaum R.O."/>
            <person name="Kuo R.C."/>
            <person name="Labutti K."/>
            <person name="Haridas S."/>
            <person name="Kuo A."/>
            <person name="Salamov A."/>
            <person name="Ahrendt S.R."/>
            <person name="Lipzen A."/>
            <person name="Sullivan W."/>
            <person name="Andreopoulos W.B."/>
            <person name="Clum A."/>
            <person name="Lindquist E."/>
            <person name="Daum C."/>
            <person name="Ramamoorthy G.K."/>
            <person name="Gryganskyi A."/>
            <person name="Culley D."/>
            <person name="Magnuson J.K."/>
            <person name="James T.Y."/>
            <person name="O'Malley M.A."/>
            <person name="Stajich J.E."/>
            <person name="Spatafora J.W."/>
            <person name="Visel A."/>
            <person name="Grigoriev I.V."/>
        </authorList>
    </citation>
    <scope>NUCLEOTIDE SEQUENCE [LARGE SCALE GENOMIC DNA]</scope>
    <source>
        <strain evidence="2 3">CBS 115471</strain>
    </source>
</reference>
<organism evidence="2 3">
    <name type="scientific">Clohesyomyces aquaticus</name>
    <dbReference type="NCBI Taxonomy" id="1231657"/>
    <lineage>
        <taxon>Eukaryota</taxon>
        <taxon>Fungi</taxon>
        <taxon>Dikarya</taxon>
        <taxon>Ascomycota</taxon>
        <taxon>Pezizomycotina</taxon>
        <taxon>Dothideomycetes</taxon>
        <taxon>Pleosporomycetidae</taxon>
        <taxon>Pleosporales</taxon>
        <taxon>Lindgomycetaceae</taxon>
        <taxon>Clohesyomyces</taxon>
    </lineage>
</organism>
<protein>
    <submittedName>
        <fullName evidence="2">Uncharacterized protein</fullName>
    </submittedName>
</protein>
<dbReference type="EMBL" id="MCFA01000035">
    <property type="protein sequence ID" value="ORY14160.1"/>
    <property type="molecule type" value="Genomic_DNA"/>
</dbReference>
<feature type="region of interest" description="Disordered" evidence="1">
    <location>
        <begin position="1"/>
        <end position="38"/>
    </location>
</feature>
<accession>A0A1Y1ZVD1</accession>
<evidence type="ECO:0000313" key="2">
    <source>
        <dbReference type="EMBL" id="ORY14160.1"/>
    </source>
</evidence>
<dbReference type="AlphaFoldDB" id="A0A1Y1ZVD1"/>
<gene>
    <name evidence="2" type="ORF">BCR34DRAFT_241468</name>
</gene>
<sequence length="237" mass="26863">MSYPQGQQQGYYGAPPPQGQYGQPQYPPPQQQVSPQTPSHCCLLSLLSKKLTDPSDALPTRSPAPGTKRREEPWMSRDLVRKFLHSSLPQNRELRLMLLIQSGDTLLLLVVQRNLRVLFRLSGLLLLGRSANHQEQGVSECIRAWIGFERDGVRKVSGQVIFKGTDRGPRSLCLWYLVRRGLQETYCSNRHAYQTVKFISSKPLNQNFFPKPRGIRILYPISSVALMPTADSQFSTI</sequence>
<dbReference type="Proteomes" id="UP000193144">
    <property type="component" value="Unassembled WGS sequence"/>
</dbReference>
<feature type="compositionally biased region" description="Low complexity" evidence="1">
    <location>
        <begin position="1"/>
        <end position="24"/>
    </location>
</feature>
<proteinExistence type="predicted"/>
<evidence type="ECO:0000256" key="1">
    <source>
        <dbReference type="SAM" id="MobiDB-lite"/>
    </source>
</evidence>
<feature type="region of interest" description="Disordered" evidence="1">
    <location>
        <begin position="53"/>
        <end position="72"/>
    </location>
</feature>